<dbReference type="CDD" id="cd07942">
    <property type="entry name" value="DRE_TIM_LeuA"/>
    <property type="match status" value="1"/>
</dbReference>
<dbReference type="HAMAP" id="MF_00572">
    <property type="entry name" value="LeuA_type2"/>
    <property type="match status" value="1"/>
</dbReference>
<dbReference type="GO" id="GO:0003852">
    <property type="term" value="F:2-isopropylmalate synthase activity"/>
    <property type="evidence" value="ECO:0007669"/>
    <property type="project" value="UniProtKB-UniRule"/>
</dbReference>
<dbReference type="Gene3D" id="3.30.160.270">
    <property type="match status" value="1"/>
</dbReference>
<dbReference type="SMART" id="SM00917">
    <property type="entry name" value="LeuA_dimer"/>
    <property type="match status" value="1"/>
</dbReference>
<evidence type="ECO:0000259" key="11">
    <source>
        <dbReference type="PROSITE" id="PS50991"/>
    </source>
</evidence>
<feature type="binding site" evidence="10">
    <location>
        <position position="246"/>
    </location>
    <ligand>
        <name>Mg(2+)</name>
        <dbReference type="ChEBI" id="CHEBI:18420"/>
    </ligand>
</feature>
<dbReference type="PANTHER" id="PTHR46911:SF1">
    <property type="entry name" value="2-ISOPROPYLMALATE SYNTHASE"/>
    <property type="match status" value="1"/>
</dbReference>
<dbReference type="GO" id="GO:0000287">
    <property type="term" value="F:magnesium ion binding"/>
    <property type="evidence" value="ECO:0007669"/>
    <property type="project" value="UniProtKB-UniRule"/>
</dbReference>
<dbReference type="PANTHER" id="PTHR46911">
    <property type="match status" value="1"/>
</dbReference>
<dbReference type="SUPFAM" id="SSF51569">
    <property type="entry name" value="Aldolase"/>
    <property type="match status" value="1"/>
</dbReference>
<accession>A0A3A1P3L9</accession>
<dbReference type="InterPro" id="IPR002034">
    <property type="entry name" value="AIPM/Hcit_synth_CS"/>
</dbReference>
<comment type="subcellular location">
    <subcellularLocation>
        <location evidence="10">Cytoplasm</location>
    </subcellularLocation>
</comment>
<dbReference type="EC" id="2.3.3.13" evidence="4 10"/>
<comment type="catalytic activity">
    <reaction evidence="1 10">
        <text>3-methyl-2-oxobutanoate + acetyl-CoA + H2O = (2S)-2-isopropylmalate + CoA + H(+)</text>
        <dbReference type="Rhea" id="RHEA:21524"/>
        <dbReference type="ChEBI" id="CHEBI:1178"/>
        <dbReference type="ChEBI" id="CHEBI:11851"/>
        <dbReference type="ChEBI" id="CHEBI:15377"/>
        <dbReference type="ChEBI" id="CHEBI:15378"/>
        <dbReference type="ChEBI" id="CHEBI:57287"/>
        <dbReference type="ChEBI" id="CHEBI:57288"/>
        <dbReference type="EC" id="2.3.3.13"/>
    </reaction>
</comment>
<gene>
    <name evidence="10 12" type="primary">leuA</name>
    <name evidence="12" type="ORF">D2V17_18265</name>
</gene>
<dbReference type="SUPFAM" id="SSF110921">
    <property type="entry name" value="2-isopropylmalate synthase LeuA, allosteric (dimerisation) domain"/>
    <property type="match status" value="1"/>
</dbReference>
<dbReference type="EMBL" id="QXFM01000140">
    <property type="protein sequence ID" value="RIV80851.1"/>
    <property type="molecule type" value="Genomic_DNA"/>
</dbReference>
<keyword evidence="10" id="KW-0460">Magnesium</keyword>
<feature type="domain" description="Pyruvate carboxyltransferase" evidence="11">
    <location>
        <begin position="33"/>
        <end position="307"/>
    </location>
</feature>
<dbReference type="Gene3D" id="3.20.20.70">
    <property type="entry name" value="Aldolase class I"/>
    <property type="match status" value="1"/>
</dbReference>
<comment type="subunit">
    <text evidence="10">Homodimer.</text>
</comment>
<dbReference type="GO" id="GO:0005737">
    <property type="term" value="C:cytoplasm"/>
    <property type="evidence" value="ECO:0007669"/>
    <property type="project" value="UniProtKB-SubCell"/>
</dbReference>
<dbReference type="PROSITE" id="PS00816">
    <property type="entry name" value="AIPM_HOMOCIT_SYNTH_2"/>
    <property type="match status" value="1"/>
</dbReference>
<dbReference type="UniPathway" id="UPA00048">
    <property type="reaction ID" value="UER00070"/>
</dbReference>
<evidence type="ECO:0000256" key="9">
    <source>
        <dbReference type="ARBA" id="ARBA00023304"/>
    </source>
</evidence>
<feature type="binding site" evidence="10">
    <location>
        <position position="42"/>
    </location>
    <ligand>
        <name>Mg(2+)</name>
        <dbReference type="ChEBI" id="CHEBI:18420"/>
    </ligand>
</feature>
<dbReference type="AlphaFoldDB" id="A0A3A1P3L9"/>
<evidence type="ECO:0000256" key="10">
    <source>
        <dbReference type="HAMAP-Rule" id="MF_00572"/>
    </source>
</evidence>
<dbReference type="InterPro" id="IPR036230">
    <property type="entry name" value="LeuA_allosteric_dom_sf"/>
</dbReference>
<evidence type="ECO:0000313" key="13">
    <source>
        <dbReference type="Proteomes" id="UP000265366"/>
    </source>
</evidence>
<dbReference type="SUPFAM" id="SSF89000">
    <property type="entry name" value="post-HMGL domain-like"/>
    <property type="match status" value="1"/>
</dbReference>
<dbReference type="NCBIfam" id="NF002991">
    <property type="entry name" value="PRK03739.1"/>
    <property type="match status" value="1"/>
</dbReference>
<dbReference type="GO" id="GO:0009098">
    <property type="term" value="P:L-leucine biosynthetic process"/>
    <property type="evidence" value="ECO:0007669"/>
    <property type="project" value="UniProtKB-UniRule"/>
</dbReference>
<evidence type="ECO:0000256" key="3">
    <source>
        <dbReference type="ARBA" id="ARBA00009767"/>
    </source>
</evidence>
<dbReference type="InterPro" id="IPR013785">
    <property type="entry name" value="Aldolase_TIM"/>
</dbReference>
<organism evidence="12 13">
    <name type="scientific">Aurantiacibacter xanthus</name>
    <dbReference type="NCBI Taxonomy" id="1784712"/>
    <lineage>
        <taxon>Bacteria</taxon>
        <taxon>Pseudomonadati</taxon>
        <taxon>Pseudomonadota</taxon>
        <taxon>Alphaproteobacteria</taxon>
        <taxon>Sphingomonadales</taxon>
        <taxon>Erythrobacteraceae</taxon>
        <taxon>Aurantiacibacter</taxon>
    </lineage>
</organism>
<dbReference type="PROSITE" id="PS00815">
    <property type="entry name" value="AIPM_HOMOCIT_SYNTH_1"/>
    <property type="match status" value="1"/>
</dbReference>
<dbReference type="Pfam" id="PF08502">
    <property type="entry name" value="LeuA_dimer"/>
    <property type="match status" value="1"/>
</dbReference>
<dbReference type="GO" id="GO:0003985">
    <property type="term" value="F:acetyl-CoA C-acetyltransferase activity"/>
    <property type="evidence" value="ECO:0007669"/>
    <property type="project" value="UniProtKB-UniRule"/>
</dbReference>
<dbReference type="PROSITE" id="PS50991">
    <property type="entry name" value="PYR_CT"/>
    <property type="match status" value="1"/>
</dbReference>
<evidence type="ECO:0000256" key="1">
    <source>
        <dbReference type="ARBA" id="ARBA00000064"/>
    </source>
</evidence>
<comment type="cofactor">
    <cofactor evidence="10">
        <name>Mg(2+)</name>
        <dbReference type="ChEBI" id="CHEBI:18420"/>
    </cofactor>
</comment>
<reference evidence="12 13" key="1">
    <citation type="submission" date="2018-08" db="EMBL/GenBank/DDBJ databases">
        <title>Erythrobacter zhengii sp.nov., a bacterium isolated from deep-sea sediment.</title>
        <authorList>
            <person name="Fang C."/>
            <person name="Wu Y.-H."/>
            <person name="Sun C."/>
            <person name="Wang H."/>
            <person name="Cheng H."/>
            <person name="Meng F.-X."/>
            <person name="Wang C.-S."/>
            <person name="Xu X.-W."/>
        </authorList>
    </citation>
    <scope>NUCLEOTIDE SEQUENCE [LARGE SCALE GENOMIC DNA]</scope>
    <source>
        <strain evidence="12 13">CCTCC AB 2015396</strain>
    </source>
</reference>
<keyword evidence="6 10" id="KW-0028">Amino-acid biosynthesis</keyword>
<evidence type="ECO:0000313" key="12">
    <source>
        <dbReference type="EMBL" id="RIV80851.1"/>
    </source>
</evidence>
<feature type="binding site" evidence="10">
    <location>
        <position position="248"/>
    </location>
    <ligand>
        <name>Mg(2+)</name>
        <dbReference type="ChEBI" id="CHEBI:18420"/>
    </ligand>
</feature>
<dbReference type="NCBIfam" id="TIGR00970">
    <property type="entry name" value="leuA_yeast"/>
    <property type="match status" value="1"/>
</dbReference>
<dbReference type="Pfam" id="PF00682">
    <property type="entry name" value="HMGL-like"/>
    <property type="match status" value="1"/>
</dbReference>
<keyword evidence="8 10" id="KW-0479">Metal-binding</keyword>
<keyword evidence="13" id="KW-1185">Reference proteome</keyword>
<dbReference type="InterPro" id="IPR000891">
    <property type="entry name" value="PYR_CT"/>
</dbReference>
<keyword evidence="12" id="KW-0012">Acyltransferase</keyword>
<dbReference type="InterPro" id="IPR054692">
    <property type="entry name" value="LeuA-like_post-cat"/>
</dbReference>
<sequence>MPMLKDPSRKYQPFPQVPLTDRQWPSRTITAPPRWLSTDLRDGNQSIIDPMDAVKKNRFFDLLCEVGVKEIEVGFPAAGATEFDFITGLIKADRIPEDVVIQVLTQSREDLIRRSFESLQGAREAIVHLYNAVSPAWRDIVFRMSREDVKAIAVKGAQLLVDEAAKQPDTKWHFQYSPETFSTAELDFSLEVCEAVMNIVGPTKDWPIILNLPATVEAATPNVYADQIEYFCRNLPNREAAVISLHTHNDRGTGVAAAELGMMAGADRVEGCLFGNGERTGNCCLVTVAMNMYTQGVDPGLDFSDIDKVIETVEYCNQLPVHPRHPYGGELVFTAFSGSHQDAIKKGFEAHSTQNNEYWRVPYLPIDPADLGRSYEAVIRVNSQSGKGGFAWVLEQGQGLKLPKRLQADFSKHVQQMADDLGRELNGEDIWTCFRKAYYVKVEPRHFRLVDYEESRAGDGTRIFTGTVEVDGEPQRISGRGKGLVSSVLATIRDAYGLELDVLDYTEHAMGKGSDARAAAYLECALPDGRIVWGVGIDEDVATASVRAILSAANSAHHGPGATKP</sequence>
<evidence type="ECO:0000256" key="6">
    <source>
        <dbReference type="ARBA" id="ARBA00022605"/>
    </source>
</evidence>
<dbReference type="RefSeq" id="WP_119594588.1">
    <property type="nucleotide sequence ID" value="NZ_QXFM01000140.1"/>
</dbReference>
<keyword evidence="7 10" id="KW-0808">Transferase</keyword>
<evidence type="ECO:0000256" key="5">
    <source>
        <dbReference type="ARBA" id="ARBA00022430"/>
    </source>
</evidence>
<dbReference type="InterPro" id="IPR013709">
    <property type="entry name" value="2-isopropylmalate_synth_dimer"/>
</dbReference>
<dbReference type="InterPro" id="IPR005668">
    <property type="entry name" value="IPM_Synthase"/>
</dbReference>
<evidence type="ECO:0000256" key="4">
    <source>
        <dbReference type="ARBA" id="ARBA00012973"/>
    </source>
</evidence>
<dbReference type="Pfam" id="PF22615">
    <property type="entry name" value="IPMS_D2"/>
    <property type="match status" value="1"/>
</dbReference>
<dbReference type="OrthoDB" id="9803573at2"/>
<evidence type="ECO:0000256" key="8">
    <source>
        <dbReference type="ARBA" id="ARBA00022723"/>
    </source>
</evidence>
<name>A0A3A1P3L9_9SPHN</name>
<keyword evidence="10" id="KW-0963">Cytoplasm</keyword>
<comment type="caution">
    <text evidence="12">The sequence shown here is derived from an EMBL/GenBank/DDBJ whole genome shotgun (WGS) entry which is preliminary data.</text>
</comment>
<dbReference type="InterPro" id="IPR039371">
    <property type="entry name" value="LeuA_N_DRE-TIM"/>
</dbReference>
<comment type="similarity">
    <text evidence="3 10">Belongs to the alpha-IPM synthase/homocitrate synthase family. LeuA type 2 subfamily.</text>
</comment>
<protein>
    <recommendedName>
        <fullName evidence="4 10">2-isopropylmalate synthase</fullName>
        <ecNumber evidence="4 10">2.3.3.13</ecNumber>
    </recommendedName>
    <alternativeName>
        <fullName evidence="10">Alpha-IPM synthase</fullName>
    </alternativeName>
    <alternativeName>
        <fullName evidence="10">Alpha-isopropylmalate synthase</fullName>
    </alternativeName>
</protein>
<keyword evidence="5 10" id="KW-0432">Leucine biosynthesis</keyword>
<comment type="pathway">
    <text evidence="2 10">Amino-acid biosynthesis; L-leucine biosynthesis; L-leucine from 3-methyl-2-oxobutanoate: step 1/4.</text>
</comment>
<comment type="function">
    <text evidence="10">Catalyzes the condensation of the acetyl group of acetyl-CoA with 3-methyl-2-oxobutanoate (2-ketoisovalerate) to form 3-carboxy-3-hydroxy-4-methylpentanoate (2-isopropylmalate).</text>
</comment>
<proteinExistence type="inferred from homology"/>
<dbReference type="Proteomes" id="UP000265366">
    <property type="component" value="Unassembled WGS sequence"/>
</dbReference>
<feature type="region of interest" description="Regulatory domain" evidence="10">
    <location>
        <begin position="441"/>
        <end position="565"/>
    </location>
</feature>
<evidence type="ECO:0000256" key="7">
    <source>
        <dbReference type="ARBA" id="ARBA00022679"/>
    </source>
</evidence>
<keyword evidence="9 10" id="KW-0100">Branched-chain amino acid biosynthesis</keyword>
<feature type="binding site" evidence="10">
    <location>
        <position position="282"/>
    </location>
    <ligand>
        <name>Mg(2+)</name>
        <dbReference type="ChEBI" id="CHEBI:18420"/>
    </ligand>
</feature>
<evidence type="ECO:0000256" key="2">
    <source>
        <dbReference type="ARBA" id="ARBA00004689"/>
    </source>
</evidence>